<dbReference type="Pfam" id="PF13233">
    <property type="entry name" value="Complex1_LYR_2"/>
    <property type="match status" value="1"/>
</dbReference>
<dbReference type="InterPro" id="IPR039196">
    <property type="entry name" value="Fmc1"/>
</dbReference>
<protein>
    <recommendedName>
        <fullName evidence="4">Complex 1 LYR protein</fullName>
    </recommendedName>
</protein>
<reference evidence="2 3" key="1">
    <citation type="submission" date="2019-03" db="EMBL/GenBank/DDBJ databases">
        <title>Rhodosporidium diobovatum UCD-FST 08-225 genome sequencing, assembly, and annotation.</title>
        <authorList>
            <person name="Fakankun I.U."/>
            <person name="Fristensky B."/>
            <person name="Levin D.B."/>
        </authorList>
    </citation>
    <scope>NUCLEOTIDE SEQUENCE [LARGE SCALE GENOMIC DNA]</scope>
    <source>
        <strain evidence="2 3">UCD-FST 08-225</strain>
    </source>
</reference>
<keyword evidence="3" id="KW-1185">Reference proteome</keyword>
<dbReference type="EMBL" id="SOZI01000052">
    <property type="protein sequence ID" value="TNY21040.1"/>
    <property type="molecule type" value="Genomic_DNA"/>
</dbReference>
<evidence type="ECO:0008006" key="4">
    <source>
        <dbReference type="Google" id="ProtNLM"/>
    </source>
</evidence>
<organism evidence="2 3">
    <name type="scientific">Rhodotorula diobovata</name>
    <dbReference type="NCBI Taxonomy" id="5288"/>
    <lineage>
        <taxon>Eukaryota</taxon>
        <taxon>Fungi</taxon>
        <taxon>Dikarya</taxon>
        <taxon>Basidiomycota</taxon>
        <taxon>Pucciniomycotina</taxon>
        <taxon>Microbotryomycetes</taxon>
        <taxon>Sporidiobolales</taxon>
        <taxon>Sporidiobolaceae</taxon>
        <taxon>Rhodotorula</taxon>
    </lineage>
</organism>
<proteinExistence type="predicted"/>
<dbReference type="PANTHER" id="PTHR28015:SF1">
    <property type="entry name" value="ATP SYNTHASE ASSEMBLY FACTOR FMC1, MITOCHONDRIAL"/>
    <property type="match status" value="1"/>
</dbReference>
<dbReference type="OrthoDB" id="15893at2759"/>
<dbReference type="Proteomes" id="UP000311382">
    <property type="component" value="Unassembled WGS sequence"/>
</dbReference>
<name>A0A5C5FW92_9BASI</name>
<evidence type="ECO:0000313" key="2">
    <source>
        <dbReference type="EMBL" id="TNY21040.1"/>
    </source>
</evidence>
<gene>
    <name evidence="2" type="ORF">DMC30DRAFT_223714</name>
</gene>
<sequence length="146" mass="16371">MATLPQLYRSTLRQFVANSIHPRAGRSPSIPTHLRALFESGRTIERGGEAAKRFETDVENLVVFLRARRIHKELIERYNPTHDMTTAERVEATANRVGLQGPQEYDAADPRPLPEGQETYREDGQGMEDGAAEGKGSLKTMFAPQH</sequence>
<dbReference type="AlphaFoldDB" id="A0A5C5FW92"/>
<dbReference type="GO" id="GO:0005759">
    <property type="term" value="C:mitochondrial matrix"/>
    <property type="evidence" value="ECO:0007669"/>
    <property type="project" value="TreeGrafter"/>
</dbReference>
<feature type="region of interest" description="Disordered" evidence="1">
    <location>
        <begin position="98"/>
        <end position="146"/>
    </location>
</feature>
<comment type="caution">
    <text evidence="2">The sequence shown here is derived from an EMBL/GenBank/DDBJ whole genome shotgun (WGS) entry which is preliminary data.</text>
</comment>
<evidence type="ECO:0000256" key="1">
    <source>
        <dbReference type="SAM" id="MobiDB-lite"/>
    </source>
</evidence>
<dbReference type="PANTHER" id="PTHR28015">
    <property type="entry name" value="ATP SYNTHASE ASSEMBLY FACTOR FMC1, MITOCHONDRIAL"/>
    <property type="match status" value="1"/>
</dbReference>
<evidence type="ECO:0000313" key="3">
    <source>
        <dbReference type="Proteomes" id="UP000311382"/>
    </source>
</evidence>
<accession>A0A5C5FW92</accession>
<dbReference type="GO" id="GO:0033615">
    <property type="term" value="P:mitochondrial proton-transporting ATP synthase complex assembly"/>
    <property type="evidence" value="ECO:0007669"/>
    <property type="project" value="InterPro"/>
</dbReference>
<dbReference type="STRING" id="5288.A0A5C5FW92"/>